<evidence type="ECO:0000256" key="1">
    <source>
        <dbReference type="ARBA" id="ARBA00008138"/>
    </source>
</evidence>
<dbReference type="SUPFAM" id="SSF53335">
    <property type="entry name" value="S-adenosyl-L-methionine-dependent methyltransferases"/>
    <property type="match status" value="1"/>
</dbReference>
<dbReference type="EMBL" id="KK101686">
    <property type="protein sequence ID" value="KIY99983.1"/>
    <property type="molecule type" value="Genomic_DNA"/>
</dbReference>
<dbReference type="Proteomes" id="UP000054498">
    <property type="component" value="Unassembled WGS sequence"/>
</dbReference>
<dbReference type="GO" id="GO:0008168">
    <property type="term" value="F:methyltransferase activity"/>
    <property type="evidence" value="ECO:0007669"/>
    <property type="project" value="UniProtKB-KW"/>
</dbReference>
<dbReference type="GeneID" id="25740854"/>
<dbReference type="PANTHER" id="PTHR43619:SF2">
    <property type="entry name" value="S-ADENOSYL-L-METHIONINE-DEPENDENT METHYLTRANSFERASES SUPERFAMILY PROTEIN"/>
    <property type="match status" value="1"/>
</dbReference>
<dbReference type="PANTHER" id="PTHR43619">
    <property type="entry name" value="S-ADENOSYL-L-METHIONINE-DEPENDENT METHYLTRANSFERASE YKTD-RELATED"/>
    <property type="match status" value="1"/>
</dbReference>
<name>A0A0D2KXG2_9CHLO</name>
<dbReference type="RefSeq" id="XP_013899003.1">
    <property type="nucleotide sequence ID" value="XM_014043549.1"/>
</dbReference>
<evidence type="ECO:0000313" key="4">
    <source>
        <dbReference type="EMBL" id="KIY99983.1"/>
    </source>
</evidence>
<dbReference type="STRING" id="145388.A0A0D2KXG2"/>
<protein>
    <submittedName>
        <fullName evidence="4">Putative S-adenosyl-L-methionine-dependent methyltransferase</fullName>
    </submittedName>
</protein>
<keyword evidence="2 4" id="KW-0489">Methyltransferase</keyword>
<dbReference type="InterPro" id="IPR029063">
    <property type="entry name" value="SAM-dependent_MTases_sf"/>
</dbReference>
<dbReference type="Pfam" id="PF04072">
    <property type="entry name" value="LCM"/>
    <property type="match status" value="1"/>
</dbReference>
<dbReference type="NCBIfam" id="TIGR00027">
    <property type="entry name" value="mthyl_TIGR00027"/>
    <property type="match status" value="1"/>
</dbReference>
<gene>
    <name evidence="4" type="ORF">MNEG_7978</name>
</gene>
<dbReference type="AlphaFoldDB" id="A0A0D2KXG2"/>
<proteinExistence type="inferred from homology"/>
<evidence type="ECO:0000256" key="2">
    <source>
        <dbReference type="ARBA" id="ARBA00022603"/>
    </source>
</evidence>
<keyword evidence="5" id="KW-1185">Reference proteome</keyword>
<accession>A0A0D2KXG2</accession>
<dbReference type="Gene3D" id="3.40.50.150">
    <property type="entry name" value="Vaccinia Virus protein VP39"/>
    <property type="match status" value="1"/>
</dbReference>
<dbReference type="InterPro" id="IPR011610">
    <property type="entry name" value="SAM_mthyl_Trfase_ML2640-like"/>
</dbReference>
<evidence type="ECO:0000313" key="5">
    <source>
        <dbReference type="Proteomes" id="UP000054498"/>
    </source>
</evidence>
<reference evidence="4 5" key="1">
    <citation type="journal article" date="2013" name="BMC Genomics">
        <title>Reconstruction of the lipid metabolism for the microalga Monoraphidium neglectum from its genome sequence reveals characteristics suitable for biofuel production.</title>
        <authorList>
            <person name="Bogen C."/>
            <person name="Al-Dilaimi A."/>
            <person name="Albersmeier A."/>
            <person name="Wichmann J."/>
            <person name="Grundmann M."/>
            <person name="Rupp O."/>
            <person name="Lauersen K.J."/>
            <person name="Blifernez-Klassen O."/>
            <person name="Kalinowski J."/>
            <person name="Goesmann A."/>
            <person name="Mussgnug J.H."/>
            <person name="Kruse O."/>
        </authorList>
    </citation>
    <scope>NUCLEOTIDE SEQUENCE [LARGE SCALE GENOMIC DNA]</scope>
    <source>
        <strain evidence="4 5">SAG 48.87</strain>
    </source>
</reference>
<sequence>MAALDSTRPSVPKDDDAAIQQRWEALTNVSFWRAKAADEARHPATGAPLFTDPFSAAAAARCVPRAAAAKLEDREPGAGVGLRVQWMGVRTAEIDARVLEAARGLVAVAAEGSSLQVVILGAGLDARAWRLPWPRPPGGRAAVWEVDTAPILALKAHALEGFAVTACERREVACDLTNVSALASGLAQAGHDAAVPTVWVLEGLIGYFTTEDGLQLLHALAGLSAPGSRVVMTSPPSLKDKEEYEGRGITLHHSTFEETEDTLARARRAGWQGVIVTAEELLQRYGVERAQQLLLLTPAEAGGPA</sequence>
<dbReference type="KEGG" id="mng:MNEG_7978"/>
<organism evidence="4 5">
    <name type="scientific">Monoraphidium neglectum</name>
    <dbReference type="NCBI Taxonomy" id="145388"/>
    <lineage>
        <taxon>Eukaryota</taxon>
        <taxon>Viridiplantae</taxon>
        <taxon>Chlorophyta</taxon>
        <taxon>core chlorophytes</taxon>
        <taxon>Chlorophyceae</taxon>
        <taxon>CS clade</taxon>
        <taxon>Sphaeropleales</taxon>
        <taxon>Selenastraceae</taxon>
        <taxon>Monoraphidium</taxon>
    </lineage>
</organism>
<comment type="similarity">
    <text evidence="1">Belongs to the UPF0677 family.</text>
</comment>
<dbReference type="InterPro" id="IPR007213">
    <property type="entry name" value="Ppm1/Ppm2/Tcmp"/>
</dbReference>
<dbReference type="GO" id="GO:0032259">
    <property type="term" value="P:methylation"/>
    <property type="evidence" value="ECO:0007669"/>
    <property type="project" value="UniProtKB-KW"/>
</dbReference>
<evidence type="ECO:0000256" key="3">
    <source>
        <dbReference type="ARBA" id="ARBA00022679"/>
    </source>
</evidence>
<dbReference type="OrthoDB" id="203237at2759"/>
<keyword evidence="3 4" id="KW-0808">Transferase</keyword>